<evidence type="ECO:0000313" key="2">
    <source>
        <dbReference type="EMBL" id="RSI78209.1"/>
    </source>
</evidence>
<dbReference type="Gene3D" id="3.40.50.300">
    <property type="entry name" value="P-loop containing nucleotide triphosphate hydrolases"/>
    <property type="match status" value="1"/>
</dbReference>
<dbReference type="PANTHER" id="PTHR43581">
    <property type="entry name" value="ATP/GTP PHOSPHATASE"/>
    <property type="match status" value="1"/>
</dbReference>
<dbReference type="AlphaFoldDB" id="A0A428CJW9"/>
<reference evidence="2 3" key="1">
    <citation type="submission" date="2018-11" db="EMBL/GenBank/DDBJ databases">
        <title>Species Designations Belie Phenotypic and Genotypic Heterogeneity in Oral Streptococci.</title>
        <authorList>
            <person name="Velsko I."/>
        </authorList>
    </citation>
    <scope>NUCLEOTIDE SEQUENCE [LARGE SCALE GENOMIC DNA]</scope>
    <source>
        <strain evidence="2 3">BCA12</strain>
    </source>
</reference>
<dbReference type="Proteomes" id="UP000277742">
    <property type="component" value="Unassembled WGS sequence"/>
</dbReference>
<proteinExistence type="predicted"/>
<dbReference type="SUPFAM" id="SSF52540">
    <property type="entry name" value="P-loop containing nucleoside triphosphate hydrolases"/>
    <property type="match status" value="1"/>
</dbReference>
<evidence type="ECO:0000259" key="1">
    <source>
        <dbReference type="Pfam" id="PF13175"/>
    </source>
</evidence>
<sequence>MKIQFKKLFGRFDYTIELKKDGLTIITGPNGFGKSTILNCIYQLYKEVDGIAYFLNLDFEEVIFSISDNKKFKIVKNSGKLVINDKTDSIINLKEVKRYLNSYPLYNNIDENKWINRRTSEVITLDKIIADESLLDSYSEENFFENRTPNRPISALVRMDLRKFSKELGKVFYIREQRLVSEEFDRFDESRLKDEIKELPKKFKLLLARNSSEYSSKSNELDSSYPIRLFNNKEAITSKDEFNQKIELMTEKFQKLNKFDLSRVQIWRNLEFKEEFAKALKIYFDDFDEKYQIYENFVNQLELFTDIINDKLEFKKIEISREEGIFIEDINVKGKKLSLSQLSSGEKQEIILFYKLIFETPENTLLLIDEPEISLHIAWQKKFMDDLYKIIKFKNLNVIVATHSPQIINHRWENQIDLGELYEQKLD</sequence>
<dbReference type="InterPro" id="IPR027417">
    <property type="entry name" value="P-loop_NTPase"/>
</dbReference>
<dbReference type="InterPro" id="IPR041685">
    <property type="entry name" value="AAA_GajA/Old/RecF-like"/>
</dbReference>
<gene>
    <name evidence="2" type="ORF">D8855_09720</name>
</gene>
<dbReference type="InterPro" id="IPR051396">
    <property type="entry name" value="Bact_Antivir_Def_Nuclease"/>
</dbReference>
<evidence type="ECO:0000313" key="3">
    <source>
        <dbReference type="Proteomes" id="UP000277742"/>
    </source>
</evidence>
<comment type="caution">
    <text evidence="2">The sequence shown here is derived from an EMBL/GenBank/DDBJ whole genome shotgun (WGS) entry which is preliminary data.</text>
</comment>
<protein>
    <submittedName>
        <fullName evidence="2">Vitamin B12-transporter ATPase</fullName>
    </submittedName>
</protein>
<feature type="domain" description="Endonuclease GajA/Old nuclease/RecF-like AAA" evidence="1">
    <location>
        <begin position="9"/>
        <end position="408"/>
    </location>
</feature>
<dbReference type="PANTHER" id="PTHR43581:SF2">
    <property type="entry name" value="EXCINUCLEASE ATPASE SUBUNIT"/>
    <property type="match status" value="1"/>
</dbReference>
<dbReference type="EMBL" id="RJNR01000027">
    <property type="protein sequence ID" value="RSI78209.1"/>
    <property type="molecule type" value="Genomic_DNA"/>
</dbReference>
<dbReference type="Pfam" id="PF13175">
    <property type="entry name" value="AAA_15"/>
    <property type="match status" value="1"/>
</dbReference>
<dbReference type="RefSeq" id="WP_125417209.1">
    <property type="nucleotide sequence ID" value="NZ_RJNR01000027.1"/>
</dbReference>
<accession>A0A428CJW9</accession>
<organism evidence="2 3">
    <name type="scientific">Streptococcus mitis</name>
    <dbReference type="NCBI Taxonomy" id="28037"/>
    <lineage>
        <taxon>Bacteria</taxon>
        <taxon>Bacillati</taxon>
        <taxon>Bacillota</taxon>
        <taxon>Bacilli</taxon>
        <taxon>Lactobacillales</taxon>
        <taxon>Streptococcaceae</taxon>
        <taxon>Streptococcus</taxon>
        <taxon>Streptococcus mitis group</taxon>
    </lineage>
</organism>
<dbReference type="CDD" id="cd00267">
    <property type="entry name" value="ABC_ATPase"/>
    <property type="match status" value="1"/>
</dbReference>
<name>A0A428CJW9_STRMT</name>